<keyword evidence="2" id="KW-0812">Transmembrane</keyword>
<dbReference type="PANTHER" id="PTHR38043">
    <property type="entry name" value="PROTEIN HEMX"/>
    <property type="match status" value="1"/>
</dbReference>
<dbReference type="Pfam" id="PF04375">
    <property type="entry name" value="HemX"/>
    <property type="match status" value="1"/>
</dbReference>
<organism evidence="3 4">
    <name type="scientific">SAR92 clade bacterium</name>
    <dbReference type="NCBI Taxonomy" id="2315479"/>
    <lineage>
        <taxon>Bacteria</taxon>
        <taxon>Pseudomonadati</taxon>
        <taxon>Pseudomonadota</taxon>
        <taxon>Gammaproteobacteria</taxon>
        <taxon>Cellvibrionales</taxon>
        <taxon>Porticoccaceae</taxon>
        <taxon>SAR92 clade</taxon>
    </lineage>
</organism>
<feature type="transmembrane region" description="Helical" evidence="2">
    <location>
        <begin position="55"/>
        <end position="76"/>
    </location>
</feature>
<dbReference type="InterPro" id="IPR007470">
    <property type="entry name" value="HemX"/>
</dbReference>
<evidence type="ECO:0000313" key="3">
    <source>
        <dbReference type="EMBL" id="RZO20690.1"/>
    </source>
</evidence>
<evidence type="ECO:0008006" key="5">
    <source>
        <dbReference type="Google" id="ProtNLM"/>
    </source>
</evidence>
<keyword evidence="2" id="KW-1133">Transmembrane helix</keyword>
<dbReference type="Proteomes" id="UP000315889">
    <property type="component" value="Unassembled WGS sequence"/>
</dbReference>
<feature type="region of interest" description="Disordered" evidence="1">
    <location>
        <begin position="13"/>
        <end position="44"/>
    </location>
</feature>
<keyword evidence="2" id="KW-0472">Membrane</keyword>
<accession>A0A520MHJ8</accession>
<sequence length="406" mass="45442">MFRSGYWELKLAESGKKTKAASSPDSKSPAAVTPNESAKDTSSLKEDSKAKKIPLIKVIVFLILFLFASSAGWLGWQQWQVQARQSDQIALVMVELNEQLKQSTALDSAVALSRRNQQEQAELFTKKINDLQLQITAQGARIAELGSTSRSDWYLSEATYLARLASQRLQTERSTKNPIALLLQVDAILVKLDESDLLAVRSAIAEDISRLRLAGEVDAEGIILELNALARQIEQLELIEFATTEAPVSEKSEDTAVVETEEETLSQRFSNLIGEFSQGLSKLIKVRQRDRPIEPILLASEEVIVRNNLRLFLRQAANAVLREEQDIYTISLGGAREWLTTHFQMNPSSILLQDRLAHLEKKKIVQELPNINSSIRALEAFLVVRESRMIGVLENDPVLESEPTRP</sequence>
<evidence type="ECO:0000256" key="1">
    <source>
        <dbReference type="SAM" id="MobiDB-lite"/>
    </source>
</evidence>
<feature type="compositionally biased region" description="Low complexity" evidence="1">
    <location>
        <begin position="20"/>
        <end position="31"/>
    </location>
</feature>
<protein>
    <recommendedName>
        <fullName evidence="5">Uroporphyrinogen-III C-methyltransferase</fullName>
    </recommendedName>
</protein>
<dbReference type="EMBL" id="SHBP01000003">
    <property type="protein sequence ID" value="RZO20690.1"/>
    <property type="molecule type" value="Genomic_DNA"/>
</dbReference>
<name>A0A520MHJ8_9GAMM</name>
<reference evidence="3 4" key="1">
    <citation type="submission" date="2019-02" db="EMBL/GenBank/DDBJ databases">
        <title>Prokaryotic population dynamics and viral predation in marine succession experiment using metagenomics: the confinement effect.</title>
        <authorList>
            <person name="Haro-Moreno J.M."/>
            <person name="Rodriguez-Valera F."/>
            <person name="Lopez-Perez M."/>
        </authorList>
    </citation>
    <scope>NUCLEOTIDE SEQUENCE [LARGE SCALE GENOMIC DNA]</scope>
    <source>
        <strain evidence="3">MED-G170</strain>
    </source>
</reference>
<gene>
    <name evidence="3" type="ORF">EVB03_02985</name>
</gene>
<proteinExistence type="predicted"/>
<dbReference type="AlphaFoldDB" id="A0A520MHJ8"/>
<evidence type="ECO:0000256" key="2">
    <source>
        <dbReference type="SAM" id="Phobius"/>
    </source>
</evidence>
<comment type="caution">
    <text evidence="3">The sequence shown here is derived from an EMBL/GenBank/DDBJ whole genome shotgun (WGS) entry which is preliminary data.</text>
</comment>
<evidence type="ECO:0000313" key="4">
    <source>
        <dbReference type="Proteomes" id="UP000315889"/>
    </source>
</evidence>
<dbReference type="PANTHER" id="PTHR38043:SF1">
    <property type="entry name" value="PROTEIN HEMX"/>
    <property type="match status" value="1"/>
</dbReference>